<evidence type="ECO:0000259" key="13">
    <source>
        <dbReference type="SMART" id="SM00968"/>
    </source>
</evidence>
<feature type="coiled-coil region" evidence="12">
    <location>
        <begin position="245"/>
        <end position="272"/>
    </location>
</feature>
<dbReference type="SUPFAM" id="SSF52540">
    <property type="entry name" value="P-loop containing nucleoside triphosphate hydrolases"/>
    <property type="match status" value="1"/>
</dbReference>
<evidence type="ECO:0000313" key="15">
    <source>
        <dbReference type="Proteomes" id="UP000193685"/>
    </source>
</evidence>
<dbReference type="GO" id="GO:0051301">
    <property type="term" value="P:cell division"/>
    <property type="evidence" value="ECO:0007669"/>
    <property type="project" value="UniProtKB-KW"/>
</dbReference>
<evidence type="ECO:0000256" key="9">
    <source>
        <dbReference type="ARBA" id="ARBA00023242"/>
    </source>
</evidence>
<dbReference type="FunFam" id="3.40.50.300:FF:000585">
    <property type="entry name" value="Structural maintenance of chromosomes 4"/>
    <property type="match status" value="1"/>
</dbReference>
<sequence>MAPLETQKAIRAARLSMEQLNVPPLHAETMHIAAPIQEGPATRIVIAKLVLVNFKSYAGTQKIGPFHKSFSAVVGPNGSGKSNVIDSLLFVFGFRAAKMRQGKISALIHHSAAHPNLEFCSVEVHFETIYDDVQDPEDYRVVPDSKIVVARKAYKSNASKYTINGKDSSFTEVTTLLKNSGIDLDHKRFLILQGEVESIAQMRPKAATEHDDGLLEYLEDIIGTSRYKSPIEGALQRTEALNEVVTEQHARVARVTQEKERLEGKKDIAVSQIQQENALAVKQSMLYQLQAAQCTEQMAMTQQMQGEAKQALEALSHAAGLETADTLKKSFASKSKHHETLKKQLAVLVKEQNATQESQVKVQERIKHLSAKQKKLAKQATVAEQALRESTRTIEQAEEEAAKLTAQVNTLDTSLVFESAELAKIRAALSDKTQVYADQIEAKQREKQPWDVQMQTKKSALALCQSERQMLLDKAAAVEREAEEAQTLLEEVTQQLAACDTKALQKEIACIEKELATGQKQVAALQQQEAQAKNQLASARQKSDEARSNLAASTSQSNVLAGLTKLSESGRIEGFHGRLGDLGKIASKYDVAISTACPQLENIVVQSVDAGQACIDHLRRNNLGRAMFILLDRLPSRDLQAIQTPENVPRLFDLVQPRDARFAPAFYSVLQNTLVAESLEQANRLAYGGKQRWRVVTLDGQSIDKSGTMTGGGQRVAKGGMASQFVASSESAAGVAKLEKEQQACLVSFEQVAADLAQAELRVAGYLQALPKLQLERQKRAIEEASLLTRQGDLQTRCRQLAAGASAGMSPADAKREKALVAQVKALEADMEQLAQETSSLEHDIKQLQDKILEVGGIKLRTQSSKVESLKDQLQAMSERLHTLDLSKAKALAQSKTFSSQSEKAAAELASVETDLSELQAQLDGEGDAGLAKQIEDLQYTMEASNDELAALKQELDLETEQRNKIAAQQQELEVKLQEHTKRLQEASAKLAWATEKRSSLALIPLSHHFATEAQGSLDDLTADELQALDKAVLTAEIQQLKQATQDMQIEQGVLEEYISRCEEHASRSQMLAESISERDAARSMVEDLRTRRLTEFMEGFSIISARLKEMYQMITMGGNAELELVDSLDPFSEGILFSVMPPKKSWKNIANLSGGEKTLSSLALVFALHHYKPTPLYVMDEIDAALDFRNVSIVANYIRDRTKNAQFIVISLRNNMFELSARLIGIYKTSNMTRSISLENKEIERASSDRATVATSV</sequence>
<dbReference type="InterPro" id="IPR027417">
    <property type="entry name" value="P-loop_NTPase"/>
</dbReference>
<comment type="subcellular location">
    <subcellularLocation>
        <location evidence="1 11">Nucleus</location>
    </subcellularLocation>
</comment>
<dbReference type="GeneID" id="63784235"/>
<evidence type="ECO:0000256" key="1">
    <source>
        <dbReference type="ARBA" id="ARBA00004123"/>
    </source>
</evidence>
<keyword evidence="15" id="KW-1185">Reference proteome</keyword>
<keyword evidence="7 12" id="KW-0175">Coiled coil</keyword>
<feature type="domain" description="SMC hinge" evidence="13">
    <location>
        <begin position="573"/>
        <end position="686"/>
    </location>
</feature>
<dbReference type="FunFam" id="3.40.50.300:FF:000481">
    <property type="entry name" value="Structural maintenance of chromosomes 4"/>
    <property type="match status" value="1"/>
</dbReference>
<protein>
    <recommendedName>
        <fullName evidence="11">Structural maintenance of chromosomes protein</fullName>
    </recommendedName>
</protein>
<dbReference type="PIRSF" id="PIRSF005719">
    <property type="entry name" value="SMC"/>
    <property type="match status" value="1"/>
</dbReference>
<dbReference type="RefSeq" id="XP_040726407.1">
    <property type="nucleotide sequence ID" value="XM_040867636.1"/>
</dbReference>
<dbReference type="PANTHER" id="PTHR18937:SF172">
    <property type="entry name" value="STRUCTURAL MAINTENANCE OF CHROMOSOMES PROTEIN"/>
    <property type="match status" value="1"/>
</dbReference>
<evidence type="ECO:0000256" key="4">
    <source>
        <dbReference type="ARBA" id="ARBA00022741"/>
    </source>
</evidence>
<evidence type="ECO:0000256" key="10">
    <source>
        <dbReference type="ARBA" id="ARBA00023306"/>
    </source>
</evidence>
<comment type="similarity">
    <text evidence="2">Belongs to the SMC family. SMC4 subfamily.</text>
</comment>
<dbReference type="GO" id="GO:0016887">
    <property type="term" value="F:ATP hydrolysis activity"/>
    <property type="evidence" value="ECO:0007669"/>
    <property type="project" value="InterPro"/>
</dbReference>
<dbReference type="GO" id="GO:0005524">
    <property type="term" value="F:ATP binding"/>
    <property type="evidence" value="ECO:0007669"/>
    <property type="project" value="UniProtKB-KW"/>
</dbReference>
<feature type="coiled-coil region" evidence="12">
    <location>
        <begin position="817"/>
        <end position="997"/>
    </location>
</feature>
<dbReference type="GO" id="GO:0000796">
    <property type="term" value="C:condensin complex"/>
    <property type="evidence" value="ECO:0007669"/>
    <property type="project" value="TreeGrafter"/>
</dbReference>
<dbReference type="AlphaFoldDB" id="A0A1Y2FKC6"/>
<evidence type="ECO:0000256" key="11">
    <source>
        <dbReference type="PIRNR" id="PIRNR005719"/>
    </source>
</evidence>
<keyword evidence="10" id="KW-0131">Cell cycle</keyword>
<evidence type="ECO:0000256" key="5">
    <source>
        <dbReference type="ARBA" id="ARBA00022776"/>
    </source>
</evidence>
<evidence type="ECO:0000256" key="12">
    <source>
        <dbReference type="SAM" id="Coils"/>
    </source>
</evidence>
<dbReference type="Gene3D" id="1.20.1060.20">
    <property type="match status" value="1"/>
</dbReference>
<dbReference type="SUPFAM" id="SSF75553">
    <property type="entry name" value="Smc hinge domain"/>
    <property type="match status" value="1"/>
</dbReference>
<dbReference type="OrthoDB" id="5575062at2759"/>
<keyword evidence="8" id="KW-0226">DNA condensation</keyword>
<evidence type="ECO:0000313" key="14">
    <source>
        <dbReference type="EMBL" id="ORY84389.1"/>
    </source>
</evidence>
<dbReference type="Proteomes" id="UP000193685">
    <property type="component" value="Unassembled WGS sequence"/>
</dbReference>
<dbReference type="GO" id="GO:0005634">
    <property type="term" value="C:nucleus"/>
    <property type="evidence" value="ECO:0007669"/>
    <property type="project" value="UniProtKB-SubCell"/>
</dbReference>
<evidence type="ECO:0000256" key="3">
    <source>
        <dbReference type="ARBA" id="ARBA00022618"/>
    </source>
</evidence>
<keyword evidence="3" id="KW-0132">Cell division</keyword>
<keyword evidence="9 11" id="KW-0539">Nucleus</keyword>
<dbReference type="SMART" id="SM00968">
    <property type="entry name" value="SMC_hinge"/>
    <property type="match status" value="1"/>
</dbReference>
<proteinExistence type="inferred from homology"/>
<evidence type="ECO:0000256" key="8">
    <source>
        <dbReference type="ARBA" id="ARBA00023067"/>
    </source>
</evidence>
<dbReference type="OMA" id="CPALDNM"/>
<keyword evidence="6" id="KW-0067">ATP-binding</keyword>
<feature type="coiled-coil region" evidence="12">
    <location>
        <begin position="380"/>
        <end position="414"/>
    </location>
</feature>
<evidence type="ECO:0000256" key="6">
    <source>
        <dbReference type="ARBA" id="ARBA00022840"/>
    </source>
</evidence>
<comment type="caution">
    <text evidence="14">The sequence shown here is derived from an EMBL/GenBank/DDBJ whole genome shotgun (WGS) entry which is preliminary data.</text>
</comment>
<accession>A0A1Y2FKC6</accession>
<dbReference type="InterPro" id="IPR003395">
    <property type="entry name" value="RecF/RecN/SMC_N"/>
</dbReference>
<dbReference type="Pfam" id="PF02463">
    <property type="entry name" value="SMC_N"/>
    <property type="match status" value="1"/>
</dbReference>
<dbReference type="EMBL" id="MCFI01000006">
    <property type="protein sequence ID" value="ORY84389.1"/>
    <property type="molecule type" value="Genomic_DNA"/>
</dbReference>
<keyword evidence="5" id="KW-0498">Mitosis</keyword>
<dbReference type="GO" id="GO:0007076">
    <property type="term" value="P:mitotic chromosome condensation"/>
    <property type="evidence" value="ECO:0007669"/>
    <property type="project" value="TreeGrafter"/>
</dbReference>
<gene>
    <name evidence="14" type="ORF">BCR37DRAFT_345733</name>
</gene>
<dbReference type="Gene3D" id="3.40.50.300">
    <property type="entry name" value="P-loop containing nucleotide triphosphate hydrolases"/>
    <property type="match status" value="2"/>
</dbReference>
<reference evidence="14 15" key="1">
    <citation type="submission" date="2016-07" db="EMBL/GenBank/DDBJ databases">
        <title>Pervasive Adenine N6-methylation of Active Genes in Fungi.</title>
        <authorList>
            <consortium name="DOE Joint Genome Institute"/>
            <person name="Mondo S.J."/>
            <person name="Dannebaum R.O."/>
            <person name="Kuo R.C."/>
            <person name="Labutti K."/>
            <person name="Haridas S."/>
            <person name="Kuo A."/>
            <person name="Salamov A."/>
            <person name="Ahrendt S.R."/>
            <person name="Lipzen A."/>
            <person name="Sullivan W."/>
            <person name="Andreopoulos W.B."/>
            <person name="Clum A."/>
            <person name="Lindquist E."/>
            <person name="Daum C."/>
            <person name="Ramamoorthy G.K."/>
            <person name="Gryganskyi A."/>
            <person name="Culley D."/>
            <person name="Magnuson J.K."/>
            <person name="James T.Y."/>
            <person name="O'Malley M.A."/>
            <person name="Stajich J.E."/>
            <person name="Spatafora J.W."/>
            <person name="Visel A."/>
            <person name="Grigoriev I.V."/>
        </authorList>
    </citation>
    <scope>NUCLEOTIDE SEQUENCE [LARGE SCALE GENOMIC DNA]</scope>
    <source>
        <strain evidence="14 15">12-1054</strain>
    </source>
</reference>
<evidence type="ECO:0000256" key="7">
    <source>
        <dbReference type="ARBA" id="ARBA00023054"/>
    </source>
</evidence>
<evidence type="ECO:0000256" key="2">
    <source>
        <dbReference type="ARBA" id="ARBA00006005"/>
    </source>
</evidence>
<keyword evidence="4" id="KW-0547">Nucleotide-binding</keyword>
<dbReference type="STRING" id="56484.A0A1Y2FKC6"/>
<dbReference type="InterPro" id="IPR024704">
    <property type="entry name" value="SMC"/>
</dbReference>
<dbReference type="Pfam" id="PF06470">
    <property type="entry name" value="SMC_hinge"/>
    <property type="match status" value="1"/>
</dbReference>
<name>A0A1Y2FKC6_PROLT</name>
<dbReference type="InterPro" id="IPR036277">
    <property type="entry name" value="SMC_hinge_sf"/>
</dbReference>
<dbReference type="Gene3D" id="3.30.70.1620">
    <property type="match status" value="1"/>
</dbReference>
<organism evidence="14 15">
    <name type="scientific">Protomyces lactucae-debilis</name>
    <dbReference type="NCBI Taxonomy" id="2754530"/>
    <lineage>
        <taxon>Eukaryota</taxon>
        <taxon>Fungi</taxon>
        <taxon>Dikarya</taxon>
        <taxon>Ascomycota</taxon>
        <taxon>Taphrinomycotina</taxon>
        <taxon>Taphrinomycetes</taxon>
        <taxon>Taphrinales</taxon>
        <taxon>Protomycetaceae</taxon>
        <taxon>Protomyces</taxon>
    </lineage>
</organism>
<dbReference type="InterPro" id="IPR010935">
    <property type="entry name" value="SMC_hinge"/>
</dbReference>
<feature type="coiled-coil region" evidence="12">
    <location>
        <begin position="468"/>
        <end position="549"/>
    </location>
</feature>
<dbReference type="PANTHER" id="PTHR18937">
    <property type="entry name" value="STRUCTURAL MAINTENANCE OF CHROMOSOMES SMC FAMILY MEMBER"/>
    <property type="match status" value="1"/>
</dbReference>